<dbReference type="InterPro" id="IPR011990">
    <property type="entry name" value="TPR-like_helical_dom_sf"/>
</dbReference>
<evidence type="ECO:0000256" key="1">
    <source>
        <dbReference type="PROSITE-ProRule" id="PRU00339"/>
    </source>
</evidence>
<dbReference type="SUPFAM" id="SSF53756">
    <property type="entry name" value="UDP-Glycosyltransferase/glycogen phosphorylase"/>
    <property type="match status" value="1"/>
</dbReference>
<dbReference type="AlphaFoldDB" id="C9YHC7"/>
<dbReference type="Pfam" id="PF13431">
    <property type="entry name" value="TPR_17"/>
    <property type="match status" value="1"/>
</dbReference>
<dbReference type="SMART" id="SM00028">
    <property type="entry name" value="TPR"/>
    <property type="match status" value="3"/>
</dbReference>
<sequence>MADRRWGAAMDQLDRAIALAPGQAALHTNLALVLDEMGEPQSAMEHLSIALDVDPAQPLVHLNLGVLAARTGALALAEQAYRYAIQLQTSLAAAWSNLGSLLDNTHRAPEAEACLRQALTLEPGNSSARFNLACLLLRDGRYAEAWPLWESRDWPVHQALPWSCPRWRGERLEGMRVLVVQDAGLGDTIQFARYLRGLRSLGTSRIDLICQPPLQALMQQLQDVHTVWTWADSAQALDCAPWDVWIPVMSLAAYPDGQDTTALEPRPCLKHSESRKEVWKARLSPTKKNQRLRICLVAQGNPDFPHDAQRSIRDLEVLAPLQSVSDIEWIHLRGKSVSRGFDAEEPAWELGDLKDTAGLLACVDLLICVDTAVAHLAGAMGVPCWLLLPDYLCDWRWQRRGTQSAWYASMRLFRQVTPGDWASVVNQLNDALQAPGAVDAIRSLRLPQTSA</sequence>
<dbReference type="PROSITE" id="PS50005">
    <property type="entry name" value="TPR"/>
    <property type="match status" value="2"/>
</dbReference>
<dbReference type="Gene3D" id="1.25.40.10">
    <property type="entry name" value="Tetratricopeptide repeat domain"/>
    <property type="match status" value="1"/>
</dbReference>
<organism evidence="2">
    <name type="scientific">Curvibacter symbiont subsp. Hydra magnipapillata</name>
    <dbReference type="NCBI Taxonomy" id="667019"/>
    <lineage>
        <taxon>Bacteria</taxon>
        <taxon>Pseudomonadati</taxon>
        <taxon>Pseudomonadota</taxon>
        <taxon>Betaproteobacteria</taxon>
        <taxon>Burkholderiales</taxon>
        <taxon>Comamonadaceae</taxon>
        <taxon>Curvibacter</taxon>
    </lineage>
</organism>
<dbReference type="Gene3D" id="3.40.50.2000">
    <property type="entry name" value="Glycogen Phosphorylase B"/>
    <property type="match status" value="2"/>
</dbReference>
<dbReference type="Pfam" id="PF13432">
    <property type="entry name" value="TPR_16"/>
    <property type="match status" value="1"/>
</dbReference>
<gene>
    <name evidence="2" type="ORF">Csp_B21770</name>
</gene>
<accession>C9YHC7</accession>
<name>C9YHC7_CURXX</name>
<dbReference type="EMBL" id="FN543108">
    <property type="protein sequence ID" value="CBA33986.1"/>
    <property type="molecule type" value="Genomic_DNA"/>
</dbReference>
<dbReference type="InterPro" id="IPR052943">
    <property type="entry name" value="TMTC_O-mannosyl-trnsfr"/>
</dbReference>
<feature type="repeat" description="TPR" evidence="1">
    <location>
        <begin position="24"/>
        <end position="57"/>
    </location>
</feature>
<keyword evidence="1" id="KW-0802">TPR repeat</keyword>
<reference evidence="2" key="1">
    <citation type="journal article" date="2010" name="Nature">
        <title>The Dynamic genome of Hydra.</title>
        <authorList>
            <person name="Chapman J.A."/>
            <person name="Kirkness E.F."/>
            <person name="Simakov O."/>
            <person name="Hampson S.E."/>
            <person name="Mitros T."/>
            <person name="Weinmaier T."/>
            <person name="Rattei T."/>
            <person name="Balasubramanian P.G."/>
            <person name="Borman J."/>
            <person name="Busam D."/>
            <person name="Disbennett K."/>
            <person name="Pfannkoch C."/>
            <person name="Sumin N."/>
            <person name="Sutton G."/>
            <person name="Viswanathan L."/>
            <person name="Walenz B."/>
            <person name="Goodstein D.M."/>
            <person name="Hellsten U."/>
            <person name="Kawashima T."/>
            <person name="Prochnik S.E."/>
            <person name="Putnam N.H."/>
            <person name="Shu S."/>
            <person name="Blumberg B."/>
            <person name="Dana C.E."/>
            <person name="Gee L."/>
            <person name="Kibler D.F."/>
            <person name="Law L."/>
            <person name="Lindgens D."/>
            <person name="Martinez D.E."/>
            <person name="Peng J."/>
            <person name="Wigge P.A."/>
            <person name="Bertulat B."/>
            <person name="Guder C."/>
            <person name="Nakamura Y."/>
            <person name="Ozbek S."/>
            <person name="Watanabe H."/>
            <person name="Khalturin K."/>
            <person name="Hemmrich G."/>
            <person name="Franke A."/>
            <person name="Augustin R."/>
            <person name="Fraune S."/>
            <person name="Hayakawa E."/>
            <person name="Hayakawa S."/>
            <person name="Hirose M."/>
            <person name="Hwang J."/>
            <person name="Ikeo K."/>
            <person name="Nishimiya-Fujisawa C."/>
            <person name="Ogura A."/>
            <person name="Takahashi T."/>
            <person name="Steinmetz P.R."/>
            <person name="Zhang X."/>
            <person name="Aufschnaiter R."/>
            <person name="Eder M.K."/>
            <person name="Gorny A.K."/>
            <person name="Salvenmoser W."/>
            <person name="Heimberg A.M."/>
            <person name="Wheeler B.M."/>
            <person name="Peterson K.J."/>
            <person name="Boettger A."/>
            <person name="Tischler P."/>
            <person name="Wolf A."/>
            <person name="Gojobori T."/>
            <person name="Remington K.A."/>
            <person name="Strausberg R.L."/>
            <person name="Venter J."/>
            <person name="Technau U."/>
            <person name="Hobmayer B."/>
            <person name="Bosch T.C."/>
            <person name="Holstein T.W."/>
            <person name="Fujisawa T."/>
            <person name="Bode H.R."/>
            <person name="David C.N."/>
            <person name="Rokhsar D.S."/>
            <person name="Steele R.E."/>
        </authorList>
    </citation>
    <scope>NUCLEOTIDE SEQUENCE</scope>
</reference>
<evidence type="ECO:0000313" key="2">
    <source>
        <dbReference type="EMBL" id="CBA33986.1"/>
    </source>
</evidence>
<dbReference type="PANTHER" id="PTHR44809">
    <property type="match status" value="1"/>
</dbReference>
<dbReference type="SUPFAM" id="SSF48452">
    <property type="entry name" value="TPR-like"/>
    <property type="match status" value="1"/>
</dbReference>
<feature type="repeat" description="TPR" evidence="1">
    <location>
        <begin position="92"/>
        <end position="125"/>
    </location>
</feature>
<proteinExistence type="predicted"/>
<protein>
    <submittedName>
        <fullName evidence="2">Uncharacterized protein</fullName>
    </submittedName>
</protein>
<dbReference type="PANTHER" id="PTHR44809:SF1">
    <property type="entry name" value="PROTEIN O-MANNOSYL-TRANSFERASE TMTC1"/>
    <property type="match status" value="1"/>
</dbReference>
<dbReference type="InterPro" id="IPR019734">
    <property type="entry name" value="TPR_rpt"/>
</dbReference>